<name>A0AA38P9V5_9AGAR</name>
<protein>
    <submittedName>
        <fullName evidence="1">Uncharacterized protein</fullName>
    </submittedName>
</protein>
<accession>A0AA38P9V5</accession>
<dbReference type="Proteomes" id="UP001163846">
    <property type="component" value="Unassembled WGS sequence"/>
</dbReference>
<proteinExistence type="predicted"/>
<dbReference type="CDD" id="cd09917">
    <property type="entry name" value="F-box_SF"/>
    <property type="match status" value="1"/>
</dbReference>
<dbReference type="AlphaFoldDB" id="A0AA38P9V5"/>
<feature type="non-terminal residue" evidence="1">
    <location>
        <position position="1"/>
    </location>
</feature>
<dbReference type="EMBL" id="MU806154">
    <property type="protein sequence ID" value="KAJ3838970.1"/>
    <property type="molecule type" value="Genomic_DNA"/>
</dbReference>
<sequence>NQPTNRIYRDLGIVEAILRYLDHNDLDSLSQTCLTGFYAVSFFRKSAMKIEHVLLRFFKSKKIIGMFQHIQATTGTIISGSVALQFFTRSDYDNSDLDTYTMLRNCLVVGKWYETNGYRYTPARNQQDTFENDYKRVIGSEGTPRMNLEGNDGDDIQGAGRYRSLDICEVWNFKREGLCIQLVATRIKPEAIVLGFHSTCVMNIITHRSAYSLYPFTTFKKNATVLVNARGRLLQKYKRAVEKYRHRGFTVNATIPLKYATKGEYGFVIPRWIGDKSTWVYPVEYFGQGNVPEDTAERVGWDVVYAGRQIFLEYDRLFVDEEERIAYEENKQYLLAGIEVAMIREYAGGARVVANM</sequence>
<comment type="caution">
    <text evidence="1">The sequence shown here is derived from an EMBL/GenBank/DDBJ whole genome shotgun (WGS) entry which is preliminary data.</text>
</comment>
<evidence type="ECO:0000313" key="1">
    <source>
        <dbReference type="EMBL" id="KAJ3838970.1"/>
    </source>
</evidence>
<organism evidence="1 2">
    <name type="scientific">Lentinula raphanica</name>
    <dbReference type="NCBI Taxonomy" id="153919"/>
    <lineage>
        <taxon>Eukaryota</taxon>
        <taxon>Fungi</taxon>
        <taxon>Dikarya</taxon>
        <taxon>Basidiomycota</taxon>
        <taxon>Agaricomycotina</taxon>
        <taxon>Agaricomycetes</taxon>
        <taxon>Agaricomycetidae</taxon>
        <taxon>Agaricales</taxon>
        <taxon>Marasmiineae</taxon>
        <taxon>Omphalotaceae</taxon>
        <taxon>Lentinula</taxon>
    </lineage>
</organism>
<evidence type="ECO:0000313" key="2">
    <source>
        <dbReference type="Proteomes" id="UP001163846"/>
    </source>
</evidence>
<keyword evidence="2" id="KW-1185">Reference proteome</keyword>
<reference evidence="1" key="1">
    <citation type="submission" date="2022-08" db="EMBL/GenBank/DDBJ databases">
        <authorList>
            <consortium name="DOE Joint Genome Institute"/>
            <person name="Min B."/>
            <person name="Riley R."/>
            <person name="Sierra-Patev S."/>
            <person name="Naranjo-Ortiz M."/>
            <person name="Looney B."/>
            <person name="Konkel Z."/>
            <person name="Slot J.C."/>
            <person name="Sakamoto Y."/>
            <person name="Steenwyk J.L."/>
            <person name="Rokas A."/>
            <person name="Carro J."/>
            <person name="Camarero S."/>
            <person name="Ferreira P."/>
            <person name="Molpeceres G."/>
            <person name="Ruiz-Duenas F.J."/>
            <person name="Serrano A."/>
            <person name="Henrissat B."/>
            <person name="Drula E."/>
            <person name="Hughes K.W."/>
            <person name="Mata J.L."/>
            <person name="Ishikawa N.K."/>
            <person name="Vargas-Isla R."/>
            <person name="Ushijima S."/>
            <person name="Smith C.A."/>
            <person name="Ahrendt S."/>
            <person name="Andreopoulos W."/>
            <person name="He G."/>
            <person name="Labutti K."/>
            <person name="Lipzen A."/>
            <person name="Ng V."/>
            <person name="Sandor L."/>
            <person name="Barry K."/>
            <person name="Martinez A.T."/>
            <person name="Xiao Y."/>
            <person name="Gibbons J.G."/>
            <person name="Terashima K."/>
            <person name="Hibbett D.S."/>
            <person name="Grigoriev I.V."/>
        </authorList>
    </citation>
    <scope>NUCLEOTIDE SEQUENCE</scope>
    <source>
        <strain evidence="1">TFB9207</strain>
    </source>
</reference>
<gene>
    <name evidence="1" type="ORF">F5878DRAFT_536443</name>
</gene>